<dbReference type="AlphaFoldDB" id="A0A833RT66"/>
<name>A0A833RT66_9HYME</name>
<dbReference type="GO" id="GO:0005524">
    <property type="term" value="F:ATP binding"/>
    <property type="evidence" value="ECO:0007669"/>
    <property type="project" value="UniProtKB-KW"/>
</dbReference>
<keyword evidence="4" id="KW-1185">Reference proteome</keyword>
<keyword evidence="1" id="KW-0547">Nucleotide-binding</keyword>
<evidence type="ECO:0000313" key="4">
    <source>
        <dbReference type="Proteomes" id="UP000655588"/>
    </source>
</evidence>
<proteinExistence type="predicted"/>
<protein>
    <submittedName>
        <fullName evidence="3">Uncharacterized protein</fullName>
    </submittedName>
</protein>
<comment type="caution">
    <text evidence="3">The sequence shown here is derived from an EMBL/GenBank/DDBJ whole genome shotgun (WGS) entry which is preliminary data.</text>
</comment>
<reference evidence="3" key="1">
    <citation type="submission" date="2019-11" db="EMBL/GenBank/DDBJ databases">
        <title>The nuclear and mitochondrial genomes of Frieseomelitta varia - a highly eusocial stingless bee (Meliponini) with a permanently sterile worker caste.</title>
        <authorList>
            <person name="Freitas F.C.P."/>
            <person name="Lourenco A.P."/>
            <person name="Nunes F.M.F."/>
            <person name="Paschoal A.R."/>
            <person name="Abreu F.C.P."/>
            <person name="Barbin F.O."/>
            <person name="Bataglia L."/>
            <person name="Cardoso-Junior C.A.M."/>
            <person name="Cervoni M.S."/>
            <person name="Silva S.R."/>
            <person name="Dalarmi F."/>
            <person name="Del Lama M.A."/>
            <person name="Depintor T.S."/>
            <person name="Ferreira K.M."/>
            <person name="Goria P.S."/>
            <person name="Jaskot M.C."/>
            <person name="Lago D.C."/>
            <person name="Luna-Lucena D."/>
            <person name="Moda L.M."/>
            <person name="Nascimento L."/>
            <person name="Pedrino M."/>
            <person name="Rabico F.O."/>
            <person name="Sanches F.C."/>
            <person name="Santos D.E."/>
            <person name="Santos C.G."/>
            <person name="Vieira J."/>
            <person name="Lopes T.F."/>
            <person name="Barchuk A.R."/>
            <person name="Hartfelder K."/>
            <person name="Simoes Z.L.P."/>
            <person name="Bitondi M.M.G."/>
            <person name="Pinheiro D.G."/>
        </authorList>
    </citation>
    <scope>NUCLEOTIDE SEQUENCE</scope>
    <source>
        <strain evidence="3">USP_RPSP 00005682</strain>
        <tissue evidence="3">Whole individual</tissue>
    </source>
</reference>
<keyword evidence="2" id="KW-0067">ATP-binding</keyword>
<evidence type="ECO:0000256" key="1">
    <source>
        <dbReference type="ARBA" id="ARBA00022741"/>
    </source>
</evidence>
<gene>
    <name evidence="3" type="ORF">E2986_11113</name>
</gene>
<evidence type="ECO:0000313" key="3">
    <source>
        <dbReference type="EMBL" id="KAF3427748.1"/>
    </source>
</evidence>
<accession>A0A833RT66</accession>
<dbReference type="GO" id="GO:0004016">
    <property type="term" value="F:adenylate cyclase activity"/>
    <property type="evidence" value="ECO:0007669"/>
    <property type="project" value="TreeGrafter"/>
</dbReference>
<dbReference type="Proteomes" id="UP000655588">
    <property type="component" value="Unassembled WGS sequence"/>
</dbReference>
<dbReference type="GO" id="GO:0005737">
    <property type="term" value="C:cytoplasm"/>
    <property type="evidence" value="ECO:0007669"/>
    <property type="project" value="TreeGrafter"/>
</dbReference>
<organism evidence="3 4">
    <name type="scientific">Frieseomelitta varia</name>
    <dbReference type="NCBI Taxonomy" id="561572"/>
    <lineage>
        <taxon>Eukaryota</taxon>
        <taxon>Metazoa</taxon>
        <taxon>Ecdysozoa</taxon>
        <taxon>Arthropoda</taxon>
        <taxon>Hexapoda</taxon>
        <taxon>Insecta</taxon>
        <taxon>Pterygota</taxon>
        <taxon>Neoptera</taxon>
        <taxon>Endopterygota</taxon>
        <taxon>Hymenoptera</taxon>
        <taxon>Apocrita</taxon>
        <taxon>Aculeata</taxon>
        <taxon>Apoidea</taxon>
        <taxon>Anthophila</taxon>
        <taxon>Apidae</taxon>
        <taxon>Frieseomelitta</taxon>
    </lineage>
</organism>
<dbReference type="PANTHER" id="PTHR16305:SF28">
    <property type="entry name" value="GUANYLATE CYCLASE DOMAIN-CONTAINING PROTEIN"/>
    <property type="match status" value="1"/>
</dbReference>
<sequence>MGSSVFSSVYYVCLIKAVTSVFNCQTIGARCLGLRIDIYNRMNPYEQAFVKCAATIGHSFQSKMLDTVMANATPIYTLRGNRGRDDQTEDLRVRYDSEEILLPERFRLLRNEKAENVQQHASFGDLRLSTDPFVDPKHTVQFSLARAAYIKKLQPYAYCKVLVFTITSFQKLFYETLSPYEKNDYHVKIVGMYEKDATKCSTCGEEEFLKAVSIEVDDTNFCFSNCTLFILENMNFLEKLTATNALILEQTDDQETEHVSDSAKTKRSSTLVDLIFEDPWDSRLEQFSYVDYRNCRCIDMISFVFWKLHQHIMHIDDPGKSVKFMLNYSAGAIQTAQPLFAIKSLSALIENSDTAKEEQIKIINEPANKIKYLILMGKITLSGDFTRFRFKESRDAHFAYGNYFEAKRFYTEAVTLRGHLPQNSKAICCSIMLKQIRYNVSGFCKYSEQSKEKIVERVELAIALQRLAVVSLVRNETTISL</sequence>
<dbReference type="EMBL" id="WNWW01000247">
    <property type="protein sequence ID" value="KAF3427748.1"/>
    <property type="molecule type" value="Genomic_DNA"/>
</dbReference>
<dbReference type="PANTHER" id="PTHR16305">
    <property type="entry name" value="TESTICULAR SOLUBLE ADENYLYL CYCLASE"/>
    <property type="match status" value="1"/>
</dbReference>
<evidence type="ECO:0000256" key="2">
    <source>
        <dbReference type="ARBA" id="ARBA00022840"/>
    </source>
</evidence>